<evidence type="ECO:0000256" key="1">
    <source>
        <dbReference type="ARBA" id="ARBA00004370"/>
    </source>
</evidence>
<dbReference type="SUPFAM" id="SSF56925">
    <property type="entry name" value="OMPA-like"/>
    <property type="match status" value="1"/>
</dbReference>
<evidence type="ECO:0000256" key="3">
    <source>
        <dbReference type="ARBA" id="ARBA00023136"/>
    </source>
</evidence>
<feature type="chain" id="PRO_5011522821" evidence="5">
    <location>
        <begin position="26"/>
        <end position="244"/>
    </location>
</feature>
<dbReference type="InterPro" id="IPR011250">
    <property type="entry name" value="OMP/PagP_B-barrel"/>
</dbReference>
<dbReference type="Gene3D" id="2.40.160.20">
    <property type="match status" value="1"/>
</dbReference>
<dbReference type="GO" id="GO:0016020">
    <property type="term" value="C:membrane"/>
    <property type="evidence" value="ECO:0007669"/>
    <property type="project" value="UniProtKB-SubCell"/>
</dbReference>
<comment type="subcellular location">
    <subcellularLocation>
        <location evidence="1">Membrane</location>
    </subcellularLocation>
</comment>
<evidence type="ECO:0000256" key="5">
    <source>
        <dbReference type="SAM" id="SignalP"/>
    </source>
</evidence>
<protein>
    <submittedName>
        <fullName evidence="7">Outer membrane immunogenic protein</fullName>
    </submittedName>
</protein>
<dbReference type="PANTHER" id="PTHR34001">
    <property type="entry name" value="BLL7405 PROTEIN"/>
    <property type="match status" value="1"/>
</dbReference>
<dbReference type="RefSeq" id="WP_090741126.1">
    <property type="nucleotide sequence ID" value="NZ_FMVT01000003.1"/>
</dbReference>
<evidence type="ECO:0000259" key="6">
    <source>
        <dbReference type="Pfam" id="PF13505"/>
    </source>
</evidence>
<evidence type="ECO:0000313" key="7">
    <source>
        <dbReference type="EMBL" id="SCY27507.1"/>
    </source>
</evidence>
<evidence type="ECO:0000313" key="8">
    <source>
        <dbReference type="Proteomes" id="UP000199502"/>
    </source>
</evidence>
<keyword evidence="3" id="KW-0472">Membrane</keyword>
<sequence length="244" mass="24941">MSMKSILAACVASGALISGASAALAGGFVAPSVEVEPIVAAPVATTGDWAGAYVGGSIGYSFGGDDTIGFNATDDDGFGVGSVDVKGATAGVRAGYRLQRGNWVFGPELAVEGGSVDASDIGDFGDAALDVESSVKNIVSLVLKTGYVVNPQTLVYGTLGAARGSFDYTLSDGETSETQGYRQTGAVFGIGAERAVSARTSVFAEYQFRNFGSTSLTYDTTEGEVTTVATPQHSNIQLGMNFRF</sequence>
<dbReference type="InterPro" id="IPR027385">
    <property type="entry name" value="Beta-barrel_OMP"/>
</dbReference>
<evidence type="ECO:0000256" key="4">
    <source>
        <dbReference type="ARBA" id="ARBA00038306"/>
    </source>
</evidence>
<dbReference type="InterPro" id="IPR051692">
    <property type="entry name" value="OMP-like"/>
</dbReference>
<keyword evidence="8" id="KW-1185">Reference proteome</keyword>
<comment type="similarity">
    <text evidence="4">Belongs to the Omp25/RopB family.</text>
</comment>
<gene>
    <name evidence="7" type="ORF">SAMN05660710_01127</name>
</gene>
<feature type="signal peptide" evidence="5">
    <location>
        <begin position="1"/>
        <end position="25"/>
    </location>
</feature>
<feature type="domain" description="Outer membrane protein beta-barrel" evidence="6">
    <location>
        <begin position="38"/>
        <end position="244"/>
    </location>
</feature>
<accession>A0A1G5EKJ0</accession>
<reference evidence="7 8" key="1">
    <citation type="submission" date="2016-10" db="EMBL/GenBank/DDBJ databases">
        <authorList>
            <person name="de Groot N.N."/>
        </authorList>
    </citation>
    <scope>NUCLEOTIDE SEQUENCE [LARGE SCALE GENOMIC DNA]</scope>
    <source>
        <strain evidence="7 8">CGMCC 1.8925</strain>
    </source>
</reference>
<dbReference type="OrthoDB" id="9815357at2"/>
<name>A0A1G5EKJ0_9RHOB</name>
<dbReference type="PANTHER" id="PTHR34001:SF3">
    <property type="entry name" value="BLL7405 PROTEIN"/>
    <property type="match status" value="1"/>
</dbReference>
<proteinExistence type="inferred from homology"/>
<dbReference type="Pfam" id="PF13505">
    <property type="entry name" value="OMP_b-brl"/>
    <property type="match status" value="1"/>
</dbReference>
<dbReference type="Proteomes" id="UP000199502">
    <property type="component" value="Unassembled WGS sequence"/>
</dbReference>
<evidence type="ECO:0000256" key="2">
    <source>
        <dbReference type="ARBA" id="ARBA00022729"/>
    </source>
</evidence>
<dbReference type="STRING" id="336292.SAMN05660710_01127"/>
<organism evidence="7 8">
    <name type="scientific">Paracoccus tibetensis</name>
    <dbReference type="NCBI Taxonomy" id="336292"/>
    <lineage>
        <taxon>Bacteria</taxon>
        <taxon>Pseudomonadati</taxon>
        <taxon>Pseudomonadota</taxon>
        <taxon>Alphaproteobacteria</taxon>
        <taxon>Rhodobacterales</taxon>
        <taxon>Paracoccaceae</taxon>
        <taxon>Paracoccus</taxon>
    </lineage>
</organism>
<keyword evidence="2 5" id="KW-0732">Signal</keyword>
<dbReference type="EMBL" id="FMVT01000003">
    <property type="protein sequence ID" value="SCY27507.1"/>
    <property type="molecule type" value="Genomic_DNA"/>
</dbReference>
<dbReference type="AlphaFoldDB" id="A0A1G5EKJ0"/>